<feature type="region of interest" description="Disordered" evidence="1">
    <location>
        <begin position="87"/>
        <end position="113"/>
    </location>
</feature>
<name>A0ABU4SRZ2_9PSEU</name>
<evidence type="ECO:0000256" key="1">
    <source>
        <dbReference type="SAM" id="MobiDB-lite"/>
    </source>
</evidence>
<dbReference type="RefSeq" id="WP_319963687.1">
    <property type="nucleotide sequence ID" value="NZ_JAXAVW010000001.1"/>
</dbReference>
<evidence type="ECO:0000313" key="2">
    <source>
        <dbReference type="EMBL" id="MDX8028682.1"/>
    </source>
</evidence>
<accession>A0ABU4SRZ2</accession>
<keyword evidence="3" id="KW-1185">Reference proteome</keyword>
<feature type="compositionally biased region" description="Low complexity" evidence="1">
    <location>
        <begin position="34"/>
        <end position="51"/>
    </location>
</feature>
<reference evidence="2 3" key="1">
    <citation type="submission" date="2023-11" db="EMBL/GenBank/DDBJ databases">
        <title>Lentzea sokolovensis, sp. nov., Lentzea kristufkii, sp. nov., and Lentzea miocenensis, sp. nov., rare actinobacteria from Sokolov Coal Basin, Miocene lacustrine sediment, Czech Republic.</title>
        <authorList>
            <person name="Lara A."/>
            <person name="Kotroba L."/>
            <person name="Nouioui I."/>
            <person name="Neumann-Schaal M."/>
            <person name="Mast Y."/>
            <person name="Chronakova A."/>
        </authorList>
    </citation>
    <scope>NUCLEOTIDE SEQUENCE [LARGE SCALE GENOMIC DNA]</scope>
    <source>
        <strain evidence="2 3">BCCO 10_0856</strain>
    </source>
</reference>
<sequence>MTTQVWLGDLLRAIAAGAEPRRAAEMLGLVPESAETAAAEPAAVVTGSEPAAPTPSPAPPEPVDTVDTTATALGEVPMLPELRREPAGVTDWAPGPSLPLPGADQSPEPTPLLAPRTTAAVLHALLATLTDDGEPDVEAISELWAQGKPMRILPRHPRPTLRFGVQVLVDVGEAMELFARDQHDLVTRIRAVAGVETTSVAYFADVPTRGTGPRGRRTWRDYTPPSRGTRVLLLSDFGIGGPVFHDRRGTPAEWREFITSVRRAGCSPVGLAPYPPSRRPAWLSDSMPVLLWDRGTTAGRASMAVRRG</sequence>
<dbReference type="EMBL" id="JAXAVW010000001">
    <property type="protein sequence ID" value="MDX8028682.1"/>
    <property type="molecule type" value="Genomic_DNA"/>
</dbReference>
<gene>
    <name evidence="2" type="ORF">SK803_00600</name>
</gene>
<dbReference type="Proteomes" id="UP001285521">
    <property type="component" value="Unassembled WGS sequence"/>
</dbReference>
<comment type="caution">
    <text evidence="2">The sequence shown here is derived from an EMBL/GenBank/DDBJ whole genome shotgun (WGS) entry which is preliminary data.</text>
</comment>
<proteinExistence type="predicted"/>
<organism evidence="2 3">
    <name type="scientific">Lentzea miocenica</name>
    <dbReference type="NCBI Taxonomy" id="3095431"/>
    <lineage>
        <taxon>Bacteria</taxon>
        <taxon>Bacillati</taxon>
        <taxon>Actinomycetota</taxon>
        <taxon>Actinomycetes</taxon>
        <taxon>Pseudonocardiales</taxon>
        <taxon>Pseudonocardiaceae</taxon>
        <taxon>Lentzea</taxon>
    </lineage>
</organism>
<feature type="region of interest" description="Disordered" evidence="1">
    <location>
        <begin position="34"/>
        <end position="66"/>
    </location>
</feature>
<protein>
    <submittedName>
        <fullName evidence="2">Uncharacterized protein</fullName>
    </submittedName>
</protein>
<feature type="compositionally biased region" description="Pro residues" evidence="1">
    <location>
        <begin position="52"/>
        <end position="62"/>
    </location>
</feature>
<evidence type="ECO:0000313" key="3">
    <source>
        <dbReference type="Proteomes" id="UP001285521"/>
    </source>
</evidence>